<name>A0A0B2W425_TOXCA</name>
<feature type="compositionally biased region" description="Basic and acidic residues" evidence="1">
    <location>
        <begin position="286"/>
        <end position="303"/>
    </location>
</feature>
<feature type="compositionally biased region" description="Low complexity" evidence="1">
    <location>
        <begin position="82"/>
        <end position="105"/>
    </location>
</feature>
<feature type="region of interest" description="Disordered" evidence="1">
    <location>
        <begin position="176"/>
        <end position="203"/>
    </location>
</feature>
<dbReference type="Proteomes" id="UP000031036">
    <property type="component" value="Unassembled WGS sequence"/>
</dbReference>
<sequence>MSMRRCATCELEIRKMIAHPHQSCCVCLECCVDQHNGHELHRIIANKNSSNGSHLPERRVAQPQKQVFVRRALCESGVLSTTSTGVTSTASSSSESNPNSHQSSLKNHSNGSLDFGSSLDSPISCIENAEYFRCGRIGSGLCSPTSNSVSAGSPNFDNSTGEQTFILSNAQQTLNNTLDTGNKRNTPHSYIPNMPRRNRFRGGPNITFVTNNNDNDSEAERLVNELLPITLRSMRINRRNTEKKTRDTNEMASKNKQVRSSSLRLAQSLARERRFAVRSEYTLNRETETEQGAHEYENVRDADQVSLTRNIDR</sequence>
<evidence type="ECO:0000256" key="1">
    <source>
        <dbReference type="SAM" id="MobiDB-lite"/>
    </source>
</evidence>
<evidence type="ECO:0000313" key="3">
    <source>
        <dbReference type="Proteomes" id="UP000031036"/>
    </source>
</evidence>
<feature type="region of interest" description="Disordered" evidence="1">
    <location>
        <begin position="241"/>
        <end position="263"/>
    </location>
</feature>
<comment type="caution">
    <text evidence="2">The sequence shown here is derived from an EMBL/GenBank/DDBJ whole genome shotgun (WGS) entry which is preliminary data.</text>
</comment>
<dbReference type="OrthoDB" id="252722at2759"/>
<keyword evidence="3" id="KW-1185">Reference proteome</keyword>
<feature type="region of interest" description="Disordered" evidence="1">
    <location>
        <begin position="286"/>
        <end position="313"/>
    </location>
</feature>
<dbReference type="AlphaFoldDB" id="A0A0B2W425"/>
<feature type="region of interest" description="Disordered" evidence="1">
    <location>
        <begin position="82"/>
        <end position="113"/>
    </location>
</feature>
<accession>A0A0B2W425</accession>
<evidence type="ECO:0000313" key="2">
    <source>
        <dbReference type="EMBL" id="KHN88429.1"/>
    </source>
</evidence>
<reference evidence="2 3" key="1">
    <citation type="submission" date="2014-11" db="EMBL/GenBank/DDBJ databases">
        <title>Genetic blueprint of the zoonotic pathogen Toxocara canis.</title>
        <authorList>
            <person name="Zhu X.-Q."/>
            <person name="Korhonen P.K."/>
            <person name="Cai H."/>
            <person name="Young N.D."/>
            <person name="Nejsum P."/>
            <person name="von Samson-Himmelstjerna G."/>
            <person name="Boag P.R."/>
            <person name="Tan P."/>
            <person name="Li Q."/>
            <person name="Min J."/>
            <person name="Yang Y."/>
            <person name="Wang X."/>
            <person name="Fang X."/>
            <person name="Hall R.S."/>
            <person name="Hofmann A."/>
            <person name="Sternberg P.W."/>
            <person name="Jex A.R."/>
            <person name="Gasser R.B."/>
        </authorList>
    </citation>
    <scope>NUCLEOTIDE SEQUENCE [LARGE SCALE GENOMIC DNA]</scope>
    <source>
        <strain evidence="2">PN_DK_2014</strain>
    </source>
</reference>
<gene>
    <name evidence="2" type="ORF">Tcan_07413</name>
</gene>
<feature type="compositionally biased region" description="Polar residues" evidence="1">
    <location>
        <begin position="176"/>
        <end position="188"/>
    </location>
</feature>
<organism evidence="2 3">
    <name type="scientific">Toxocara canis</name>
    <name type="common">Canine roundworm</name>
    <dbReference type="NCBI Taxonomy" id="6265"/>
    <lineage>
        <taxon>Eukaryota</taxon>
        <taxon>Metazoa</taxon>
        <taxon>Ecdysozoa</taxon>
        <taxon>Nematoda</taxon>
        <taxon>Chromadorea</taxon>
        <taxon>Rhabditida</taxon>
        <taxon>Spirurina</taxon>
        <taxon>Ascaridomorpha</taxon>
        <taxon>Ascaridoidea</taxon>
        <taxon>Toxocaridae</taxon>
        <taxon>Toxocara</taxon>
    </lineage>
</organism>
<dbReference type="EMBL" id="JPKZ01000233">
    <property type="protein sequence ID" value="KHN88429.1"/>
    <property type="molecule type" value="Genomic_DNA"/>
</dbReference>
<proteinExistence type="predicted"/>
<protein>
    <submittedName>
        <fullName evidence="2">Uncharacterized protein</fullName>
    </submittedName>
</protein>